<dbReference type="InterPro" id="IPR036412">
    <property type="entry name" value="HAD-like_sf"/>
</dbReference>
<comment type="similarity">
    <text evidence="1">Belongs to the TIM50 family.</text>
</comment>
<dbReference type="PROSITE" id="PS50969">
    <property type="entry name" value="FCP1"/>
    <property type="match status" value="1"/>
</dbReference>
<comment type="subunit">
    <text evidence="1">Component of the TIM23 complex.</text>
</comment>
<dbReference type="AlphaFoldDB" id="A0A9P5SKX0"/>
<feature type="domain" description="FCP1 homology" evidence="3">
    <location>
        <begin position="78"/>
        <end position="254"/>
    </location>
</feature>
<accession>A0A9P5SKX0</accession>
<feature type="region of interest" description="Disordered" evidence="2">
    <location>
        <begin position="288"/>
        <end position="317"/>
    </location>
</feature>
<keyword evidence="1" id="KW-0813">Transport</keyword>
<keyword evidence="5" id="KW-1185">Reference proteome</keyword>
<sequence>MSQQPSSTDFPNRSWRSRDFTRDSTRDTTKQNAYNQRPPRNDKPQRRWSLKTSMPSKPIREITPSYLTMANREPVTLASPQKLLVVLDLNGTLFYRAKNNIRTVTTRPHLDDFLDFLFKNCRVMVWSSAQSVNVNKMLSHGFGDRIPLLDRVWARDMFRLPEHDYVRKVLTVKDLEFIWEGIEEERKKASKEDLAQEKLAMVYDQTNTLLIDDSTAKIQLQPYNGLALREFDETCAKSGTDDELPKVIKYLEKLIYQKNISAYMRLHPFKSQDDASGLEDLLGDLKLSDKGSKTSAANRKPESSKAPIKVESQTKKL</sequence>
<evidence type="ECO:0000259" key="3">
    <source>
        <dbReference type="PROSITE" id="PS50969"/>
    </source>
</evidence>
<name>A0A9P5SKX0_9FUNG</name>
<dbReference type="InterPro" id="IPR004274">
    <property type="entry name" value="FCP1_dom"/>
</dbReference>
<feature type="compositionally biased region" description="Basic and acidic residues" evidence="2">
    <location>
        <begin position="16"/>
        <end position="29"/>
    </location>
</feature>
<evidence type="ECO:0000313" key="4">
    <source>
        <dbReference type="EMBL" id="KAF9329315.1"/>
    </source>
</evidence>
<dbReference type="GO" id="GO:0015031">
    <property type="term" value="P:protein transport"/>
    <property type="evidence" value="ECO:0007669"/>
    <property type="project" value="UniProtKB-KW"/>
</dbReference>
<dbReference type="Proteomes" id="UP000696485">
    <property type="component" value="Unassembled WGS sequence"/>
</dbReference>
<reference evidence="4" key="1">
    <citation type="journal article" date="2020" name="Fungal Divers.">
        <title>Resolving the Mortierellaceae phylogeny through synthesis of multi-gene phylogenetics and phylogenomics.</title>
        <authorList>
            <person name="Vandepol N."/>
            <person name="Liber J."/>
            <person name="Desiro A."/>
            <person name="Na H."/>
            <person name="Kennedy M."/>
            <person name="Barry K."/>
            <person name="Grigoriev I.V."/>
            <person name="Miller A.N."/>
            <person name="O'Donnell K."/>
            <person name="Stajich J.E."/>
            <person name="Bonito G."/>
        </authorList>
    </citation>
    <scope>NUCLEOTIDE SEQUENCE</scope>
    <source>
        <strain evidence="4">NVP1</strain>
    </source>
</reference>
<comment type="function">
    <text evidence="1">Essential component of the TIM23 complex, a complex that mediates the translocation of transit peptide-containing proteins across the mitochondrial inner membrane.</text>
</comment>
<dbReference type="InterPro" id="IPR050365">
    <property type="entry name" value="TIM50"/>
</dbReference>
<dbReference type="InterPro" id="IPR023214">
    <property type="entry name" value="HAD_sf"/>
</dbReference>
<feature type="compositionally biased region" description="Polar residues" evidence="2">
    <location>
        <begin position="1"/>
        <end position="11"/>
    </location>
</feature>
<evidence type="ECO:0000313" key="5">
    <source>
        <dbReference type="Proteomes" id="UP000696485"/>
    </source>
</evidence>
<gene>
    <name evidence="4" type="ORF">BG006_007578</name>
</gene>
<protein>
    <recommendedName>
        <fullName evidence="1">Mitochondrial import inner membrane translocase subunit TIM50</fullName>
    </recommendedName>
</protein>
<keyword evidence="1" id="KW-0811">Translocation</keyword>
<dbReference type="PANTHER" id="PTHR12210">
    <property type="entry name" value="DULLARD PROTEIN PHOSPHATASE"/>
    <property type="match status" value="1"/>
</dbReference>
<dbReference type="Gene3D" id="3.40.50.1000">
    <property type="entry name" value="HAD superfamily/HAD-like"/>
    <property type="match status" value="1"/>
</dbReference>
<dbReference type="GO" id="GO:0005744">
    <property type="term" value="C:TIM23 mitochondrial import inner membrane translocase complex"/>
    <property type="evidence" value="ECO:0007669"/>
    <property type="project" value="UniProtKB-UniRule"/>
</dbReference>
<dbReference type="SUPFAM" id="SSF56784">
    <property type="entry name" value="HAD-like"/>
    <property type="match status" value="1"/>
</dbReference>
<keyword evidence="1" id="KW-0496">Mitochondrion</keyword>
<comment type="caution">
    <text evidence="4">The sequence shown here is derived from an EMBL/GenBank/DDBJ whole genome shotgun (WGS) entry which is preliminary data.</text>
</comment>
<comment type="subcellular location">
    <subcellularLocation>
        <location evidence="1">Mitochondrion inner membrane</location>
        <topology evidence="1">Single-pass membrane protein</topology>
    </subcellularLocation>
</comment>
<proteinExistence type="inferred from homology"/>
<evidence type="ECO:0000256" key="2">
    <source>
        <dbReference type="SAM" id="MobiDB-lite"/>
    </source>
</evidence>
<evidence type="ECO:0000256" key="1">
    <source>
        <dbReference type="RuleBase" id="RU365079"/>
    </source>
</evidence>
<dbReference type="SMART" id="SM00577">
    <property type="entry name" value="CPDc"/>
    <property type="match status" value="1"/>
</dbReference>
<keyword evidence="1" id="KW-0809">Transit peptide</keyword>
<keyword evidence="1" id="KW-0653">Protein transport</keyword>
<dbReference type="Pfam" id="PF03031">
    <property type="entry name" value="NIF"/>
    <property type="match status" value="1"/>
</dbReference>
<feature type="region of interest" description="Disordered" evidence="2">
    <location>
        <begin position="1"/>
        <end position="54"/>
    </location>
</feature>
<organism evidence="4 5">
    <name type="scientific">Podila minutissima</name>
    <dbReference type="NCBI Taxonomy" id="64525"/>
    <lineage>
        <taxon>Eukaryota</taxon>
        <taxon>Fungi</taxon>
        <taxon>Fungi incertae sedis</taxon>
        <taxon>Mucoromycota</taxon>
        <taxon>Mortierellomycotina</taxon>
        <taxon>Mortierellomycetes</taxon>
        <taxon>Mortierellales</taxon>
        <taxon>Mortierellaceae</taxon>
        <taxon>Podila</taxon>
    </lineage>
</organism>
<dbReference type="EMBL" id="JAAAUY010000485">
    <property type="protein sequence ID" value="KAF9329315.1"/>
    <property type="molecule type" value="Genomic_DNA"/>
</dbReference>